<gene>
    <name evidence="3" type="ORF">BP6252_04326</name>
</gene>
<keyword evidence="2" id="KW-0812">Transmembrane</keyword>
<sequence length="584" mass="63951">MTGIFAKATCTSYQLTLPGQLNFAKGSQWNSIKGDDIPATRLAEQMLRLVWRAHELELEPESSHDSGGLLRRFTALRDKAERKVLQRPTTWPGVSARRRRNPAHHPVQEARPSPTSSPIASSLRPAPREKLGTDSPPKMPAIVAKVATRPRESARVATQANFVPRLNNTCPQALLSFSPAPSLSYPFQIAFEVVKMPNHPVVVSGAIIVVSVAVAAAIAVYESPQARQFAEDVRRRIAVALHSLGDEIHDPARSQQPRFNRPEDAEGFMQSANAPGVDADEETKRRQRDELMYWNAVKLERQAKERKLAEANRPANPSRGSSFDDFLTQDHTAEKGTYVYNSGADLHNEADDGLIRRRGEGARGMNRGSIYANPFADENGIDSDTQRAIDESLLSPEVSEKWDSSDIYDASPRPRSATLVKEEVKETPLVDTSEPIAAVATIQYPDMASGQHETAAFRAAQDEAANNVFASIHAWADHSSNQSFYSPLAQTTRSPSPQQATPSLVLSAVTDDSLSESEQFESGQATPTDSISMAGDAEEVWGPRSGATSEHDIMSVEDSEGMRTPDTWTEVGSIVSENDIAMHH</sequence>
<keyword evidence="2" id="KW-0472">Membrane</keyword>
<evidence type="ECO:0000256" key="1">
    <source>
        <dbReference type="SAM" id="MobiDB-lite"/>
    </source>
</evidence>
<protein>
    <submittedName>
        <fullName evidence="3">Uncharacterized protein</fullName>
    </submittedName>
</protein>
<reference evidence="3 4" key="1">
    <citation type="journal article" date="2018" name="IMA Fungus">
        <title>IMA Genome-F 9: Draft genome sequence of Annulohypoxylon stygium, Aspergillus mulundensis, Berkeleyomyces basicola (syn. Thielaviopsis basicola), Ceratocystis smalleyi, two Cercospora beticola strains, Coleophoma cylindrospora, Fusarium fracticaudum, Phialophora cf. hyalina, and Morchella septimelata.</title>
        <authorList>
            <person name="Wingfield B.D."/>
            <person name="Bills G.F."/>
            <person name="Dong Y."/>
            <person name="Huang W."/>
            <person name="Nel W.J."/>
            <person name="Swalarsk-Parry B.S."/>
            <person name="Vaghefi N."/>
            <person name="Wilken P.M."/>
            <person name="An Z."/>
            <person name="de Beer Z.W."/>
            <person name="De Vos L."/>
            <person name="Chen L."/>
            <person name="Duong T.A."/>
            <person name="Gao Y."/>
            <person name="Hammerbacher A."/>
            <person name="Kikkert J.R."/>
            <person name="Li Y."/>
            <person name="Li H."/>
            <person name="Li K."/>
            <person name="Li Q."/>
            <person name="Liu X."/>
            <person name="Ma X."/>
            <person name="Naidoo K."/>
            <person name="Pethybridge S.J."/>
            <person name="Sun J."/>
            <person name="Steenkamp E.T."/>
            <person name="van der Nest M.A."/>
            <person name="van Wyk S."/>
            <person name="Wingfield M.J."/>
            <person name="Xiong C."/>
            <person name="Yue Q."/>
            <person name="Zhang X."/>
        </authorList>
    </citation>
    <scope>NUCLEOTIDE SEQUENCE [LARGE SCALE GENOMIC DNA]</scope>
    <source>
        <strain evidence="3 4">BP6252</strain>
    </source>
</reference>
<dbReference type="STRING" id="1849047.A0A3D8S087"/>
<feature type="region of interest" description="Disordered" evidence="1">
    <location>
        <begin position="248"/>
        <end position="285"/>
    </location>
</feature>
<dbReference type="EMBL" id="PDLM01000004">
    <property type="protein sequence ID" value="RDW79688.1"/>
    <property type="molecule type" value="Genomic_DNA"/>
</dbReference>
<dbReference type="OrthoDB" id="3926760at2759"/>
<feature type="compositionally biased region" description="Polar residues" evidence="1">
    <location>
        <begin position="520"/>
        <end position="531"/>
    </location>
</feature>
<dbReference type="AlphaFoldDB" id="A0A3D8S087"/>
<feature type="region of interest" description="Disordered" evidence="1">
    <location>
        <begin position="511"/>
        <end position="531"/>
    </location>
</feature>
<feature type="region of interest" description="Disordered" evidence="1">
    <location>
        <begin position="84"/>
        <end position="138"/>
    </location>
</feature>
<evidence type="ECO:0000313" key="3">
    <source>
        <dbReference type="EMBL" id="RDW79688.1"/>
    </source>
</evidence>
<feature type="transmembrane region" description="Helical" evidence="2">
    <location>
        <begin position="201"/>
        <end position="221"/>
    </location>
</feature>
<keyword evidence="2" id="KW-1133">Transmembrane helix</keyword>
<dbReference type="Proteomes" id="UP000256645">
    <property type="component" value="Unassembled WGS sequence"/>
</dbReference>
<comment type="caution">
    <text evidence="3">The sequence shown here is derived from an EMBL/GenBank/DDBJ whole genome shotgun (WGS) entry which is preliminary data.</text>
</comment>
<accession>A0A3D8S087</accession>
<feature type="region of interest" description="Disordered" evidence="1">
    <location>
        <begin position="306"/>
        <end position="326"/>
    </location>
</feature>
<keyword evidence="4" id="KW-1185">Reference proteome</keyword>
<organism evidence="3 4">
    <name type="scientific">Coleophoma cylindrospora</name>
    <dbReference type="NCBI Taxonomy" id="1849047"/>
    <lineage>
        <taxon>Eukaryota</taxon>
        <taxon>Fungi</taxon>
        <taxon>Dikarya</taxon>
        <taxon>Ascomycota</taxon>
        <taxon>Pezizomycotina</taxon>
        <taxon>Leotiomycetes</taxon>
        <taxon>Helotiales</taxon>
        <taxon>Dermateaceae</taxon>
        <taxon>Coleophoma</taxon>
    </lineage>
</organism>
<evidence type="ECO:0000256" key="2">
    <source>
        <dbReference type="SAM" id="Phobius"/>
    </source>
</evidence>
<name>A0A3D8S087_9HELO</name>
<proteinExistence type="predicted"/>
<evidence type="ECO:0000313" key="4">
    <source>
        <dbReference type="Proteomes" id="UP000256645"/>
    </source>
</evidence>